<evidence type="ECO:0000256" key="1">
    <source>
        <dbReference type="SAM" id="MobiDB-lite"/>
    </source>
</evidence>
<dbReference type="Proteomes" id="UP000677898">
    <property type="component" value="Chromosome"/>
</dbReference>
<name>A0ABX7ZH15_9RALS</name>
<organism evidence="3 4">
    <name type="scientific">Ralstonia syzygii</name>
    <dbReference type="NCBI Taxonomy" id="28097"/>
    <lineage>
        <taxon>Bacteria</taxon>
        <taxon>Pseudomonadati</taxon>
        <taxon>Pseudomonadota</taxon>
        <taxon>Betaproteobacteria</taxon>
        <taxon>Burkholderiales</taxon>
        <taxon>Burkholderiaceae</taxon>
        <taxon>Ralstonia</taxon>
        <taxon>Ralstonia solanacearum species complex</taxon>
    </lineage>
</organism>
<proteinExistence type="predicted"/>
<sequence length="147" mass="16033">MSNPDTLYFMTSTQWLILANLLLLFSLKILCLMLGYGVIRIGASLLREGVRGEFRFQGSLPGVKSDLVSASPGLLFLLLGIWLIAFAMWVKNDGLGYERKTEIDNTTSTGNTEQQADSVSSSATQNTWHPAIPAASQTPAPQKVGKR</sequence>
<gene>
    <name evidence="3" type="ORF">GO998_12960</name>
</gene>
<keyword evidence="2" id="KW-0472">Membrane</keyword>
<feature type="region of interest" description="Disordered" evidence="1">
    <location>
        <begin position="104"/>
        <end position="147"/>
    </location>
</feature>
<feature type="transmembrane region" description="Helical" evidence="2">
    <location>
        <begin position="67"/>
        <end position="90"/>
    </location>
</feature>
<keyword evidence="2" id="KW-1133">Transmembrane helix</keyword>
<feature type="transmembrane region" description="Helical" evidence="2">
    <location>
        <begin position="15"/>
        <end position="46"/>
    </location>
</feature>
<keyword evidence="2" id="KW-0812">Transmembrane</keyword>
<protein>
    <submittedName>
        <fullName evidence="3">Uncharacterized protein</fullName>
    </submittedName>
</protein>
<keyword evidence="4" id="KW-1185">Reference proteome</keyword>
<evidence type="ECO:0000313" key="4">
    <source>
        <dbReference type="Proteomes" id="UP000677898"/>
    </source>
</evidence>
<dbReference type="RefSeq" id="WP_146605459.1">
    <property type="nucleotide sequence ID" value="NZ_CP046729.1"/>
</dbReference>
<feature type="compositionally biased region" description="Polar residues" evidence="1">
    <location>
        <begin position="104"/>
        <end position="128"/>
    </location>
</feature>
<accession>A0ABX7ZH15</accession>
<evidence type="ECO:0000313" key="3">
    <source>
        <dbReference type="EMBL" id="QUP54582.1"/>
    </source>
</evidence>
<evidence type="ECO:0000256" key="2">
    <source>
        <dbReference type="SAM" id="Phobius"/>
    </source>
</evidence>
<reference evidence="3 4" key="1">
    <citation type="journal article" date="2021" name="Phytopathology">
        <title>Complete genome sequence of Ralstonia syzygii subsp. indonesiensis strain LLRS-1, isolated from wilted tobacco in China.</title>
        <authorList>
            <person name="Lu C.H."/>
            <person name="Li J.Y."/>
            <person name="Mi M.G."/>
            <person name="Lin Z.L."/>
            <person name="Jiang N."/>
            <person name="Gai X."/>
            <person name="Ma J.H."/>
            <person name="Lei L.P."/>
            <person name="Xia Z.Y."/>
        </authorList>
    </citation>
    <scope>NUCLEOTIDE SEQUENCE [LARGE SCALE GENOMIC DNA]</scope>
    <source>
        <strain evidence="3 4">LLRS-1</strain>
    </source>
</reference>
<dbReference type="EMBL" id="CP046729">
    <property type="protein sequence ID" value="QUP54582.1"/>
    <property type="molecule type" value="Genomic_DNA"/>
</dbReference>